<dbReference type="InterPro" id="IPR019775">
    <property type="entry name" value="WD40_repeat_CS"/>
</dbReference>
<dbReference type="InterPro" id="IPR020472">
    <property type="entry name" value="WD40_PAC1"/>
</dbReference>
<feature type="repeat" description="WD" evidence="3">
    <location>
        <begin position="105"/>
        <end position="152"/>
    </location>
</feature>
<name>X6P6D0_RETFI</name>
<dbReference type="PANTHER" id="PTHR19879">
    <property type="entry name" value="TRANSCRIPTION INITIATION FACTOR TFIID"/>
    <property type="match status" value="1"/>
</dbReference>
<feature type="repeat" description="WD" evidence="3">
    <location>
        <begin position="261"/>
        <end position="308"/>
    </location>
</feature>
<dbReference type="InterPro" id="IPR001680">
    <property type="entry name" value="WD40_rpt"/>
</dbReference>
<dbReference type="PANTHER" id="PTHR19879:SF9">
    <property type="entry name" value="TRANSCRIPTION INITIATION FACTOR TFIID SUBUNIT 5"/>
    <property type="match status" value="1"/>
</dbReference>
<evidence type="ECO:0000256" key="3">
    <source>
        <dbReference type="PROSITE-ProRule" id="PRU00221"/>
    </source>
</evidence>
<dbReference type="PROSITE" id="PS00678">
    <property type="entry name" value="WD_REPEATS_1"/>
    <property type="match status" value="5"/>
</dbReference>
<gene>
    <name evidence="4" type="ORF">RFI_03457</name>
</gene>
<dbReference type="EMBL" id="ASPP01003235">
    <property type="protein sequence ID" value="ETO33644.1"/>
    <property type="molecule type" value="Genomic_DNA"/>
</dbReference>
<dbReference type="InterPro" id="IPR036322">
    <property type="entry name" value="WD40_repeat_dom_sf"/>
</dbReference>
<dbReference type="Proteomes" id="UP000023152">
    <property type="component" value="Unassembled WGS sequence"/>
</dbReference>
<feature type="repeat" description="WD" evidence="3">
    <location>
        <begin position="234"/>
        <end position="260"/>
    </location>
</feature>
<dbReference type="Pfam" id="PF00400">
    <property type="entry name" value="WD40"/>
    <property type="match status" value="6"/>
</dbReference>
<evidence type="ECO:0000313" key="5">
    <source>
        <dbReference type="Proteomes" id="UP000023152"/>
    </source>
</evidence>
<keyword evidence="5" id="KW-1185">Reference proteome</keyword>
<dbReference type="CDD" id="cd00200">
    <property type="entry name" value="WD40"/>
    <property type="match status" value="1"/>
</dbReference>
<dbReference type="OrthoDB" id="196957at2759"/>
<dbReference type="SUPFAM" id="SSF50978">
    <property type="entry name" value="WD40 repeat-like"/>
    <property type="match status" value="1"/>
</dbReference>
<evidence type="ECO:0000256" key="1">
    <source>
        <dbReference type="ARBA" id="ARBA00022574"/>
    </source>
</evidence>
<reference evidence="4 5" key="1">
    <citation type="journal article" date="2013" name="Curr. Biol.">
        <title>The Genome of the Foraminiferan Reticulomyxa filosa.</title>
        <authorList>
            <person name="Glockner G."/>
            <person name="Hulsmann N."/>
            <person name="Schleicher M."/>
            <person name="Noegel A.A."/>
            <person name="Eichinger L."/>
            <person name="Gallinger C."/>
            <person name="Pawlowski J."/>
            <person name="Sierra R."/>
            <person name="Euteneuer U."/>
            <person name="Pillet L."/>
            <person name="Moustafa A."/>
            <person name="Platzer M."/>
            <person name="Groth M."/>
            <person name="Szafranski K."/>
            <person name="Schliwa M."/>
        </authorList>
    </citation>
    <scope>NUCLEOTIDE SEQUENCE [LARGE SCALE GENOMIC DNA]</scope>
</reference>
<feature type="repeat" description="WD" evidence="3">
    <location>
        <begin position="61"/>
        <end position="104"/>
    </location>
</feature>
<dbReference type="PRINTS" id="PR00320">
    <property type="entry name" value="GPROTEINBRPT"/>
</dbReference>
<feature type="repeat" description="WD" evidence="3">
    <location>
        <begin position="326"/>
        <end position="360"/>
    </location>
</feature>
<evidence type="ECO:0000256" key="2">
    <source>
        <dbReference type="ARBA" id="ARBA00022737"/>
    </source>
</evidence>
<keyword evidence="1 3" id="KW-0853">WD repeat</keyword>
<dbReference type="AlphaFoldDB" id="X6P6D0"/>
<dbReference type="Gene3D" id="2.130.10.10">
    <property type="entry name" value="YVTN repeat-like/Quinoprotein amine dehydrogenase"/>
    <property type="match status" value="2"/>
</dbReference>
<dbReference type="PROSITE" id="PS50082">
    <property type="entry name" value="WD_REPEATS_2"/>
    <property type="match status" value="6"/>
</dbReference>
<proteinExistence type="predicted"/>
<keyword evidence="2" id="KW-0677">Repeat</keyword>
<dbReference type="InterPro" id="IPR015943">
    <property type="entry name" value="WD40/YVTN_repeat-like_dom_sf"/>
</dbReference>
<organism evidence="4 5">
    <name type="scientific">Reticulomyxa filosa</name>
    <dbReference type="NCBI Taxonomy" id="46433"/>
    <lineage>
        <taxon>Eukaryota</taxon>
        <taxon>Sar</taxon>
        <taxon>Rhizaria</taxon>
        <taxon>Retaria</taxon>
        <taxon>Foraminifera</taxon>
        <taxon>Monothalamids</taxon>
        <taxon>Reticulomyxidae</taxon>
        <taxon>Reticulomyxa</taxon>
    </lineage>
</organism>
<accession>X6P6D0</accession>
<protein>
    <submittedName>
        <fullName evidence="4">WD-40 repeat protein</fullName>
    </submittedName>
</protein>
<evidence type="ECO:0000313" key="4">
    <source>
        <dbReference type="EMBL" id="ETO33644.1"/>
    </source>
</evidence>
<feature type="repeat" description="WD" evidence="3">
    <location>
        <begin position="153"/>
        <end position="196"/>
    </location>
</feature>
<dbReference type="PROSITE" id="PS50294">
    <property type="entry name" value="WD_REPEATS_REGION"/>
    <property type="match status" value="5"/>
</dbReference>
<comment type="caution">
    <text evidence="4">The sequence shown here is derived from an EMBL/GenBank/DDBJ whole genome shotgun (WGS) entry which is preliminary data.</text>
</comment>
<dbReference type="SMART" id="SM00320">
    <property type="entry name" value="WD40"/>
    <property type="match status" value="7"/>
</dbReference>
<sequence>MYLLLNQSEKDEIQNIIKHWIRISKIKLGWIHDFDKIVAKYAANIFMLDTFCSSSKLLKTFTGHKNWIYSIDYSVLNDNQFICSGSADSTIRVWDVDNNEQIQSFNGHSKSVYCVKFSPYHYRNHRRNVVCSSSDDKTISFWDFKDNIAFQRYNQHTDSVFCIEFSSFNGGQYLCSGSNDRTIHLYDVETHKSLHVFKGHTKGVLCTDFSPLQSIKNNKNDNNKSNIIGLIGGNGYTICSGSYDGTIRIWDIETSKQLTVFNGHESNVWSVKYGSNELINSNVNTILSGSNDKSVRLWDIRSCQQIQVFNGHKSTVYTVEYSPFVVNNIEVSDNSSVICSGSFDNTIRFWDIRSNKKELYMIKGDIQEDYGIRCFKFISSKKNRNDNDKTNQNCEINLCYCSVNGSIRIWG</sequence>